<dbReference type="SUPFAM" id="SSF47565">
    <property type="entry name" value="Insect pheromone/odorant-binding proteins"/>
    <property type="match status" value="1"/>
</dbReference>
<sequence>MKLVCLIIACVLHNTYAARDLKGLSKKELAELEDKVLEECRVKNNVDKSVIENIDKQEGKEGPIPDTKEFKCMMGCFAEELSYIKDNKPQWETMHEIHQVEYEDPKDLEKALKILEVCKTVVPEKDEDKCNLGYEMAKCYLTEAQKVGLELI</sequence>
<dbReference type="AlphaFoldDB" id="A0AAW1DNT5"/>
<dbReference type="GO" id="GO:0005549">
    <property type="term" value="F:odorant binding"/>
    <property type="evidence" value="ECO:0007669"/>
    <property type="project" value="InterPro"/>
</dbReference>
<comment type="caution">
    <text evidence="2">The sequence shown here is derived from an EMBL/GenBank/DDBJ whole genome shotgun (WGS) entry which is preliminary data.</text>
</comment>
<feature type="signal peptide" evidence="1">
    <location>
        <begin position="1"/>
        <end position="17"/>
    </location>
</feature>
<dbReference type="SMART" id="SM00708">
    <property type="entry name" value="PhBP"/>
    <property type="match status" value="1"/>
</dbReference>
<dbReference type="Gene3D" id="1.10.238.20">
    <property type="entry name" value="Pheromone/general odorant binding protein domain"/>
    <property type="match status" value="1"/>
</dbReference>
<evidence type="ECO:0000313" key="2">
    <source>
        <dbReference type="EMBL" id="KAK9512416.1"/>
    </source>
</evidence>
<dbReference type="InterPro" id="IPR006170">
    <property type="entry name" value="PBP/GOBP"/>
</dbReference>
<protein>
    <submittedName>
        <fullName evidence="2">Uncharacterized protein</fullName>
    </submittedName>
</protein>
<organism evidence="2 3">
    <name type="scientific">Rhynocoris fuscipes</name>
    <dbReference type="NCBI Taxonomy" id="488301"/>
    <lineage>
        <taxon>Eukaryota</taxon>
        <taxon>Metazoa</taxon>
        <taxon>Ecdysozoa</taxon>
        <taxon>Arthropoda</taxon>
        <taxon>Hexapoda</taxon>
        <taxon>Insecta</taxon>
        <taxon>Pterygota</taxon>
        <taxon>Neoptera</taxon>
        <taxon>Paraneoptera</taxon>
        <taxon>Hemiptera</taxon>
        <taxon>Heteroptera</taxon>
        <taxon>Panheteroptera</taxon>
        <taxon>Cimicomorpha</taxon>
        <taxon>Reduviidae</taxon>
        <taxon>Harpactorinae</taxon>
        <taxon>Harpactorini</taxon>
        <taxon>Rhynocoris</taxon>
    </lineage>
</organism>
<dbReference type="EMBL" id="JAPXFL010000001">
    <property type="protein sequence ID" value="KAK9512416.1"/>
    <property type="molecule type" value="Genomic_DNA"/>
</dbReference>
<gene>
    <name evidence="2" type="ORF">O3M35_000853</name>
</gene>
<accession>A0AAW1DNT5</accession>
<proteinExistence type="predicted"/>
<evidence type="ECO:0000256" key="1">
    <source>
        <dbReference type="SAM" id="SignalP"/>
    </source>
</evidence>
<keyword evidence="3" id="KW-1185">Reference proteome</keyword>
<reference evidence="2 3" key="1">
    <citation type="submission" date="2022-12" db="EMBL/GenBank/DDBJ databases">
        <title>Chromosome-level genome assembly of true bugs.</title>
        <authorList>
            <person name="Ma L."/>
            <person name="Li H."/>
        </authorList>
    </citation>
    <scope>NUCLEOTIDE SEQUENCE [LARGE SCALE GENOMIC DNA]</scope>
    <source>
        <strain evidence="2">Lab_2022b</strain>
    </source>
</reference>
<dbReference type="Pfam" id="PF01395">
    <property type="entry name" value="PBP_GOBP"/>
    <property type="match status" value="1"/>
</dbReference>
<dbReference type="Proteomes" id="UP001461498">
    <property type="component" value="Unassembled WGS sequence"/>
</dbReference>
<dbReference type="CDD" id="cd23992">
    <property type="entry name" value="PBP_GOBP"/>
    <property type="match status" value="1"/>
</dbReference>
<feature type="chain" id="PRO_5043855839" evidence="1">
    <location>
        <begin position="18"/>
        <end position="152"/>
    </location>
</feature>
<name>A0AAW1DNT5_9HEMI</name>
<dbReference type="InterPro" id="IPR036728">
    <property type="entry name" value="PBP_GOBP_sf"/>
</dbReference>
<keyword evidence="1" id="KW-0732">Signal</keyword>
<evidence type="ECO:0000313" key="3">
    <source>
        <dbReference type="Proteomes" id="UP001461498"/>
    </source>
</evidence>